<dbReference type="Pfam" id="PF00665">
    <property type="entry name" value="rve"/>
    <property type="match status" value="1"/>
</dbReference>
<dbReference type="GO" id="GO:0003964">
    <property type="term" value="F:RNA-directed DNA polymerase activity"/>
    <property type="evidence" value="ECO:0007669"/>
    <property type="project" value="UniProtKB-EC"/>
</dbReference>
<dbReference type="InterPro" id="IPR041588">
    <property type="entry name" value="Integrase_H2C2"/>
</dbReference>
<evidence type="ECO:0000313" key="4">
    <source>
        <dbReference type="Proteomes" id="UP000025227"/>
    </source>
</evidence>
<dbReference type="EC" id="2.7.7.49" evidence="1"/>
<dbReference type="Gene3D" id="1.10.340.70">
    <property type="match status" value="1"/>
</dbReference>
<dbReference type="InterPro" id="IPR012337">
    <property type="entry name" value="RNaseH-like_sf"/>
</dbReference>
<keyword evidence="4" id="KW-1185">Reference proteome</keyword>
<feature type="domain" description="Integrase catalytic" evidence="3">
    <location>
        <begin position="59"/>
        <end position="176"/>
    </location>
</feature>
<dbReference type="Gene3D" id="3.30.420.10">
    <property type="entry name" value="Ribonuclease H-like superfamily/Ribonuclease H"/>
    <property type="match status" value="1"/>
</dbReference>
<dbReference type="PROSITE" id="PS50994">
    <property type="entry name" value="INTEGRASE"/>
    <property type="match status" value="1"/>
</dbReference>
<protein>
    <recommendedName>
        <fullName evidence="1">RNA-directed DNA polymerase</fullName>
        <ecNumber evidence="1">2.7.7.49</ecNumber>
    </recommendedName>
</protein>
<dbReference type="InterPro" id="IPR050951">
    <property type="entry name" value="Retrovirus_Pol_polyprotein"/>
</dbReference>
<evidence type="ECO:0000256" key="2">
    <source>
        <dbReference type="SAM" id="MobiDB-lite"/>
    </source>
</evidence>
<reference evidence="5" key="1">
    <citation type="submission" date="2020-12" db="UniProtKB">
        <authorList>
            <consortium name="WormBaseParasite"/>
        </authorList>
    </citation>
    <scope>IDENTIFICATION</scope>
    <source>
        <strain evidence="5">MHco3</strain>
    </source>
</reference>
<proteinExistence type="predicted"/>
<dbReference type="PANTHER" id="PTHR37984:SF5">
    <property type="entry name" value="PROTEIN NYNRIN-LIKE"/>
    <property type="match status" value="1"/>
</dbReference>
<evidence type="ECO:0000256" key="1">
    <source>
        <dbReference type="ARBA" id="ARBA00012493"/>
    </source>
</evidence>
<dbReference type="OrthoDB" id="5851910at2759"/>
<organism evidence="4 5">
    <name type="scientific">Haemonchus contortus</name>
    <name type="common">Barber pole worm</name>
    <dbReference type="NCBI Taxonomy" id="6289"/>
    <lineage>
        <taxon>Eukaryota</taxon>
        <taxon>Metazoa</taxon>
        <taxon>Ecdysozoa</taxon>
        <taxon>Nematoda</taxon>
        <taxon>Chromadorea</taxon>
        <taxon>Rhabditida</taxon>
        <taxon>Rhabditina</taxon>
        <taxon>Rhabditomorpha</taxon>
        <taxon>Strongyloidea</taxon>
        <taxon>Trichostrongylidae</taxon>
        <taxon>Haemonchus</taxon>
    </lineage>
</organism>
<dbReference type="SUPFAM" id="SSF53098">
    <property type="entry name" value="Ribonuclease H-like"/>
    <property type="match status" value="1"/>
</dbReference>
<sequence>MAEQVVIPGTLQAQVLKVLHVGHPGIVRMKKLARSYVYWPNLDKDCEEIVRHCSRCQEYAKKPIKGPLKAWLTAAYAWQRIHVDFAGPVCGLFYMVVVDVFSKWTGIIEMTSISAGQTVKGLKKIFARYGIPQTIVSDNGTQFTSEQFKMMCEEGGITHVRTAPYHPQSNGQAERFVDQERGIKKLKGEEKPSEETLNVCTYSVSSPDNSKRMLEQQDTSGSIFRKKT</sequence>
<dbReference type="Pfam" id="PF17921">
    <property type="entry name" value="Integrase_H2C2"/>
    <property type="match status" value="1"/>
</dbReference>
<dbReference type="FunFam" id="1.10.340.70:FF:000004">
    <property type="entry name" value="Retrovirus-related Pol polyprotein from transposon 297-like Protein"/>
    <property type="match status" value="1"/>
</dbReference>
<dbReference type="AlphaFoldDB" id="A0A7I4Z3T4"/>
<dbReference type="InterPro" id="IPR001584">
    <property type="entry name" value="Integrase_cat-core"/>
</dbReference>
<dbReference type="WBParaSite" id="HCON_00177250-00001">
    <property type="protein sequence ID" value="HCON_00177250-00001"/>
    <property type="gene ID" value="HCON_00177250"/>
</dbReference>
<dbReference type="InterPro" id="IPR036397">
    <property type="entry name" value="RNaseH_sf"/>
</dbReference>
<dbReference type="OMA" id="VHRACKT"/>
<dbReference type="GO" id="GO:0003676">
    <property type="term" value="F:nucleic acid binding"/>
    <property type="evidence" value="ECO:0007669"/>
    <property type="project" value="InterPro"/>
</dbReference>
<evidence type="ECO:0000259" key="3">
    <source>
        <dbReference type="PROSITE" id="PS50994"/>
    </source>
</evidence>
<evidence type="ECO:0000313" key="5">
    <source>
        <dbReference type="WBParaSite" id="HCON_00177250-00001"/>
    </source>
</evidence>
<dbReference type="PANTHER" id="PTHR37984">
    <property type="entry name" value="PROTEIN CBG26694"/>
    <property type="match status" value="1"/>
</dbReference>
<dbReference type="GO" id="GO:0015074">
    <property type="term" value="P:DNA integration"/>
    <property type="evidence" value="ECO:0007669"/>
    <property type="project" value="InterPro"/>
</dbReference>
<name>A0A7I4Z3T4_HAECO</name>
<dbReference type="Proteomes" id="UP000025227">
    <property type="component" value="Unplaced"/>
</dbReference>
<accession>A0A7I4Z3T4</accession>
<feature type="region of interest" description="Disordered" evidence="2">
    <location>
        <begin position="205"/>
        <end position="228"/>
    </location>
</feature>